<dbReference type="EMBL" id="JAAHFQ010000117">
    <property type="protein sequence ID" value="NER27622.1"/>
    <property type="molecule type" value="Genomic_DNA"/>
</dbReference>
<accession>A0A6B3NAK7</accession>
<protein>
    <submittedName>
        <fullName evidence="2">Uncharacterized protein</fullName>
    </submittedName>
</protein>
<evidence type="ECO:0000256" key="1">
    <source>
        <dbReference type="SAM" id="Phobius"/>
    </source>
</evidence>
<gene>
    <name evidence="2" type="ORF">F6J89_08300</name>
</gene>
<sequence>MAKSELMQLLEQLPSEQQQRMAVYAKSLGIREGDVVFPLLVILESYSHSLSTLSEQVDRNSQSLIDSITAKAQEMAAQAAAEEATKAKESIARSEVQATEQLRITIHNLVEKAVTDTAKQTKKQLKALRDAKAQTGALISLSLFALGVGCVSAVSAAFGTWLYLGGNQPQAELGRRIVTWSLDEIVECLDVGKSRCEVWVTKPPESDK</sequence>
<keyword evidence="1" id="KW-0812">Transmembrane</keyword>
<dbReference type="AlphaFoldDB" id="A0A6B3NAK7"/>
<evidence type="ECO:0000313" key="2">
    <source>
        <dbReference type="EMBL" id="NER27622.1"/>
    </source>
</evidence>
<keyword evidence="1" id="KW-0472">Membrane</keyword>
<proteinExistence type="predicted"/>
<name>A0A6B3NAK7_9CYAN</name>
<feature type="transmembrane region" description="Helical" evidence="1">
    <location>
        <begin position="138"/>
        <end position="164"/>
    </location>
</feature>
<comment type="caution">
    <text evidence="2">The sequence shown here is derived from an EMBL/GenBank/DDBJ whole genome shotgun (WGS) entry which is preliminary data.</text>
</comment>
<reference evidence="2" key="1">
    <citation type="submission" date="2019-11" db="EMBL/GenBank/DDBJ databases">
        <title>Genomic insights into an expanded diversity of filamentous marine cyanobacteria reveals the extraordinary biosynthetic potential of Moorea and Okeania.</title>
        <authorList>
            <person name="Ferreira Leao T."/>
            <person name="Wang M."/>
            <person name="Moss N."/>
            <person name="Da Silva R."/>
            <person name="Sanders J."/>
            <person name="Nurk S."/>
            <person name="Gurevich A."/>
            <person name="Humphrey G."/>
            <person name="Reher R."/>
            <person name="Zhu Q."/>
            <person name="Belda-Ferre P."/>
            <person name="Glukhov E."/>
            <person name="Rex R."/>
            <person name="Dorrestein P.C."/>
            <person name="Knight R."/>
            <person name="Pevzner P."/>
            <person name="Gerwick W.H."/>
            <person name="Gerwick L."/>
        </authorList>
    </citation>
    <scope>NUCLEOTIDE SEQUENCE</scope>
    <source>
        <strain evidence="2">SIO1C4</strain>
    </source>
</reference>
<organism evidence="2">
    <name type="scientific">Symploca sp. SIO1C4</name>
    <dbReference type="NCBI Taxonomy" id="2607765"/>
    <lineage>
        <taxon>Bacteria</taxon>
        <taxon>Bacillati</taxon>
        <taxon>Cyanobacteriota</taxon>
        <taxon>Cyanophyceae</taxon>
        <taxon>Coleofasciculales</taxon>
        <taxon>Coleofasciculaceae</taxon>
        <taxon>Symploca</taxon>
    </lineage>
</organism>
<keyword evidence="1" id="KW-1133">Transmembrane helix</keyword>